<evidence type="ECO:0000313" key="3">
    <source>
        <dbReference type="Proteomes" id="UP001066276"/>
    </source>
</evidence>
<protein>
    <submittedName>
        <fullName evidence="2">Uncharacterized protein</fullName>
    </submittedName>
</protein>
<accession>A0AAV7KTY0</accession>
<evidence type="ECO:0000313" key="2">
    <source>
        <dbReference type="EMBL" id="KAJ1082680.1"/>
    </source>
</evidence>
<sequence length="152" mass="16202">MSCLTVQPGAAPVGAHPRYPRCETAAKLVGSHRVSWQHRRRARYLSHLQGSSRPRGHTELPGVQKQCKVHQSIRFRHAPEVDVFPSVTVVSGRTQPLCAPPAISAPLATSRKAAAAGPTRDGTVFTERAASPTTAIKTTGAPDVQLGGVQDE</sequence>
<feature type="region of interest" description="Disordered" evidence="1">
    <location>
        <begin position="113"/>
        <end position="152"/>
    </location>
</feature>
<dbReference type="Proteomes" id="UP001066276">
    <property type="component" value="Chromosome 12"/>
</dbReference>
<evidence type="ECO:0000256" key="1">
    <source>
        <dbReference type="SAM" id="MobiDB-lite"/>
    </source>
</evidence>
<proteinExistence type="predicted"/>
<dbReference type="EMBL" id="JANPWB010000016">
    <property type="protein sequence ID" value="KAJ1082680.1"/>
    <property type="molecule type" value="Genomic_DNA"/>
</dbReference>
<organism evidence="2 3">
    <name type="scientific">Pleurodeles waltl</name>
    <name type="common">Iberian ribbed newt</name>
    <dbReference type="NCBI Taxonomy" id="8319"/>
    <lineage>
        <taxon>Eukaryota</taxon>
        <taxon>Metazoa</taxon>
        <taxon>Chordata</taxon>
        <taxon>Craniata</taxon>
        <taxon>Vertebrata</taxon>
        <taxon>Euteleostomi</taxon>
        <taxon>Amphibia</taxon>
        <taxon>Batrachia</taxon>
        <taxon>Caudata</taxon>
        <taxon>Salamandroidea</taxon>
        <taxon>Salamandridae</taxon>
        <taxon>Pleurodelinae</taxon>
        <taxon>Pleurodeles</taxon>
    </lineage>
</organism>
<reference evidence="2" key="1">
    <citation type="journal article" date="2022" name="bioRxiv">
        <title>Sequencing and chromosome-scale assembly of the giantPleurodeles waltlgenome.</title>
        <authorList>
            <person name="Brown T."/>
            <person name="Elewa A."/>
            <person name="Iarovenko S."/>
            <person name="Subramanian E."/>
            <person name="Araus A.J."/>
            <person name="Petzold A."/>
            <person name="Susuki M."/>
            <person name="Suzuki K.-i.T."/>
            <person name="Hayashi T."/>
            <person name="Toyoda A."/>
            <person name="Oliveira C."/>
            <person name="Osipova E."/>
            <person name="Leigh N.D."/>
            <person name="Simon A."/>
            <person name="Yun M.H."/>
        </authorList>
    </citation>
    <scope>NUCLEOTIDE SEQUENCE</scope>
    <source>
        <strain evidence="2">20211129_DDA</strain>
        <tissue evidence="2">Liver</tissue>
    </source>
</reference>
<name>A0AAV7KTY0_PLEWA</name>
<dbReference type="AlphaFoldDB" id="A0AAV7KTY0"/>
<keyword evidence="3" id="KW-1185">Reference proteome</keyword>
<comment type="caution">
    <text evidence="2">The sequence shown here is derived from an EMBL/GenBank/DDBJ whole genome shotgun (WGS) entry which is preliminary data.</text>
</comment>
<gene>
    <name evidence="2" type="ORF">NDU88_002845</name>
</gene>